<dbReference type="AlphaFoldDB" id="A0YFH6"/>
<dbReference type="PANTHER" id="PTHR31793:SF27">
    <property type="entry name" value="NOVEL THIOESTERASE SUPERFAMILY DOMAIN AND SAPOSIN A-TYPE DOMAIN CONTAINING PROTEIN (0610012H03RIK)"/>
    <property type="match status" value="1"/>
</dbReference>
<comment type="similarity">
    <text evidence="1">Belongs to the 4-hydroxybenzoyl-CoA thioesterase family.</text>
</comment>
<dbReference type="PANTHER" id="PTHR31793">
    <property type="entry name" value="4-HYDROXYBENZOYL-COA THIOESTERASE FAMILY MEMBER"/>
    <property type="match status" value="1"/>
</dbReference>
<evidence type="ECO:0000313" key="4">
    <source>
        <dbReference type="Proteomes" id="UP000004931"/>
    </source>
</evidence>
<keyword evidence="4" id="KW-1185">Reference proteome</keyword>
<dbReference type="InterPro" id="IPR006684">
    <property type="entry name" value="YbgC/YbaW"/>
</dbReference>
<sequence>MAKHDFSFFYPFRIRYSEIDGQGVVFNAHYLTFFDTAITEYFRELPFDYLGELARTGNDFHTVRTVVDYKAPVLFDEDIEVFVRAARIGRSSLSLALEIYGKGSDQLRNSGEVVWVNTDQSSGKSVPLPVELIDLLRGREGAQLNEG</sequence>
<name>A0YFH6_9GAMM</name>
<proteinExistence type="inferred from homology"/>
<dbReference type="EMBL" id="AAVT01000008">
    <property type="protein sequence ID" value="EAW30390.1"/>
    <property type="molecule type" value="Genomic_DNA"/>
</dbReference>
<dbReference type="InterPro" id="IPR029069">
    <property type="entry name" value="HotDog_dom_sf"/>
</dbReference>
<evidence type="ECO:0000313" key="3">
    <source>
        <dbReference type="EMBL" id="EAW30390.1"/>
    </source>
</evidence>
<dbReference type="OrthoDB" id="9799036at2"/>
<dbReference type="InterPro" id="IPR050563">
    <property type="entry name" value="4-hydroxybenzoyl-CoA_TE"/>
</dbReference>
<dbReference type="PIRSF" id="PIRSF003230">
    <property type="entry name" value="YbgC"/>
    <property type="match status" value="1"/>
</dbReference>
<dbReference type="CDD" id="cd00586">
    <property type="entry name" value="4HBT"/>
    <property type="match status" value="1"/>
</dbReference>
<comment type="caution">
    <text evidence="3">The sequence shown here is derived from an EMBL/GenBank/DDBJ whole genome shotgun (WGS) entry which is preliminary data.</text>
</comment>
<evidence type="ECO:0000256" key="2">
    <source>
        <dbReference type="ARBA" id="ARBA00022801"/>
    </source>
</evidence>
<dbReference type="NCBIfam" id="TIGR00051">
    <property type="entry name" value="YbgC/FadM family acyl-CoA thioesterase"/>
    <property type="match status" value="1"/>
</dbReference>
<dbReference type="SUPFAM" id="SSF54637">
    <property type="entry name" value="Thioesterase/thiol ester dehydrase-isomerase"/>
    <property type="match status" value="1"/>
</dbReference>
<evidence type="ECO:0000256" key="1">
    <source>
        <dbReference type="ARBA" id="ARBA00005953"/>
    </source>
</evidence>
<reference evidence="3 4" key="1">
    <citation type="journal article" date="2010" name="J. Bacteriol.">
        <title>Genome sequence of the oligotrophic marine Gammaproteobacterium HTCC2143, isolated from the Oregon Coast.</title>
        <authorList>
            <person name="Oh H.M."/>
            <person name="Kang I."/>
            <person name="Ferriera S."/>
            <person name="Giovannoni S.J."/>
            <person name="Cho J.C."/>
        </authorList>
    </citation>
    <scope>NUCLEOTIDE SEQUENCE [LARGE SCALE GENOMIC DNA]</scope>
    <source>
        <strain evidence="3 4">HTCC2143</strain>
    </source>
</reference>
<organism evidence="3 4">
    <name type="scientific">marine gamma proteobacterium HTCC2143</name>
    <dbReference type="NCBI Taxonomy" id="247633"/>
    <lineage>
        <taxon>Bacteria</taxon>
        <taxon>Pseudomonadati</taxon>
        <taxon>Pseudomonadota</taxon>
        <taxon>Gammaproteobacteria</taxon>
        <taxon>Cellvibrionales</taxon>
        <taxon>Spongiibacteraceae</taxon>
        <taxon>BD1-7 clade</taxon>
    </lineage>
</organism>
<dbReference type="Pfam" id="PF13279">
    <property type="entry name" value="4HBT_2"/>
    <property type="match status" value="1"/>
</dbReference>
<protein>
    <submittedName>
        <fullName evidence="3">Uncharacterized protein</fullName>
    </submittedName>
</protein>
<keyword evidence="2" id="KW-0378">Hydrolase</keyword>
<dbReference type="GO" id="GO:0047617">
    <property type="term" value="F:fatty acyl-CoA hydrolase activity"/>
    <property type="evidence" value="ECO:0007669"/>
    <property type="project" value="TreeGrafter"/>
</dbReference>
<gene>
    <name evidence="3" type="ORF">GP2143_09300</name>
</gene>
<dbReference type="STRING" id="247633.GP2143_09300"/>
<dbReference type="Proteomes" id="UP000004931">
    <property type="component" value="Unassembled WGS sequence"/>
</dbReference>
<dbReference type="Gene3D" id="3.10.129.10">
    <property type="entry name" value="Hotdog Thioesterase"/>
    <property type="match status" value="1"/>
</dbReference>
<dbReference type="eggNOG" id="COG0824">
    <property type="taxonomic scope" value="Bacteria"/>
</dbReference>
<accession>A0YFH6</accession>